<keyword evidence="4 8" id="KW-0378">Hydrolase</keyword>
<dbReference type="EMBL" id="JAUYVI010000005">
    <property type="protein sequence ID" value="MDQ7249469.1"/>
    <property type="molecule type" value="Genomic_DNA"/>
</dbReference>
<protein>
    <recommendedName>
        <fullName evidence="2">NAD(+) diphosphatase</fullName>
        <ecNumber evidence="2">3.6.1.22</ecNumber>
    </recommendedName>
</protein>
<dbReference type="CDD" id="cd03429">
    <property type="entry name" value="NUDIX_NADH_pyrophosphatase_Nudt13"/>
    <property type="match status" value="1"/>
</dbReference>
<keyword evidence="9" id="KW-1185">Reference proteome</keyword>
<evidence type="ECO:0000256" key="4">
    <source>
        <dbReference type="ARBA" id="ARBA00022801"/>
    </source>
</evidence>
<comment type="cofactor">
    <cofactor evidence="1">
        <name>Mg(2+)</name>
        <dbReference type="ChEBI" id="CHEBI:18420"/>
    </cofactor>
</comment>
<evidence type="ECO:0000313" key="9">
    <source>
        <dbReference type="Proteomes" id="UP001230156"/>
    </source>
</evidence>
<organism evidence="8 9">
    <name type="scientific">Dongia sedimenti</name>
    <dbReference type="NCBI Taxonomy" id="3064282"/>
    <lineage>
        <taxon>Bacteria</taxon>
        <taxon>Pseudomonadati</taxon>
        <taxon>Pseudomonadota</taxon>
        <taxon>Alphaproteobacteria</taxon>
        <taxon>Rhodospirillales</taxon>
        <taxon>Dongiaceae</taxon>
        <taxon>Dongia</taxon>
    </lineage>
</organism>
<evidence type="ECO:0000313" key="8">
    <source>
        <dbReference type="EMBL" id="MDQ7249469.1"/>
    </source>
</evidence>
<reference evidence="9" key="1">
    <citation type="submission" date="2023-08" db="EMBL/GenBank/DDBJ databases">
        <title>Rhodospirillaceae gen. nov., a novel taxon isolated from the Yangtze River Yuezi River estuary sludge.</title>
        <authorList>
            <person name="Ruan L."/>
        </authorList>
    </citation>
    <scope>NUCLEOTIDE SEQUENCE [LARGE SCALE GENOMIC DNA]</scope>
    <source>
        <strain evidence="9">R-7</strain>
    </source>
</reference>
<feature type="domain" description="Nudix hydrolase" evidence="7">
    <location>
        <begin position="166"/>
        <end position="291"/>
    </location>
</feature>
<dbReference type="RefSeq" id="WP_379957475.1">
    <property type="nucleotide sequence ID" value="NZ_JAUYVI010000005.1"/>
</dbReference>
<dbReference type="InterPro" id="IPR000086">
    <property type="entry name" value="NUDIX_hydrolase_dom"/>
</dbReference>
<dbReference type="InterPro" id="IPR020084">
    <property type="entry name" value="NUDIX_hydrolase_CS"/>
</dbReference>
<proteinExistence type="predicted"/>
<dbReference type="Gene3D" id="3.90.79.20">
    <property type="match status" value="1"/>
</dbReference>
<dbReference type="InterPro" id="IPR015375">
    <property type="entry name" value="NADH_PPase-like_N"/>
</dbReference>
<dbReference type="InterPro" id="IPR015797">
    <property type="entry name" value="NUDIX_hydrolase-like_dom_sf"/>
</dbReference>
<dbReference type="SUPFAM" id="SSF55811">
    <property type="entry name" value="Nudix"/>
    <property type="match status" value="1"/>
</dbReference>
<dbReference type="NCBIfam" id="NF001299">
    <property type="entry name" value="PRK00241.1"/>
    <property type="match status" value="1"/>
</dbReference>
<dbReference type="InterPro" id="IPR015376">
    <property type="entry name" value="Znr_NADH_PPase"/>
</dbReference>
<evidence type="ECO:0000256" key="2">
    <source>
        <dbReference type="ARBA" id="ARBA00012381"/>
    </source>
</evidence>
<evidence type="ECO:0000256" key="5">
    <source>
        <dbReference type="ARBA" id="ARBA00022842"/>
    </source>
</evidence>
<dbReference type="Pfam" id="PF09297">
    <property type="entry name" value="Zn_ribbon_NUD"/>
    <property type="match status" value="1"/>
</dbReference>
<dbReference type="EC" id="3.6.1.22" evidence="2"/>
<dbReference type="Gene3D" id="3.90.79.10">
    <property type="entry name" value="Nucleoside Triphosphate Pyrophosphohydrolase"/>
    <property type="match status" value="1"/>
</dbReference>
<keyword evidence="3" id="KW-0479">Metal-binding</keyword>
<evidence type="ECO:0000256" key="3">
    <source>
        <dbReference type="ARBA" id="ARBA00022723"/>
    </source>
</evidence>
<evidence type="ECO:0000259" key="7">
    <source>
        <dbReference type="PROSITE" id="PS51462"/>
    </source>
</evidence>
<evidence type="ECO:0000256" key="6">
    <source>
        <dbReference type="ARBA" id="ARBA00023027"/>
    </source>
</evidence>
<dbReference type="InterPro" id="IPR049734">
    <property type="entry name" value="NudC-like_C"/>
</dbReference>
<dbReference type="PROSITE" id="PS00893">
    <property type="entry name" value="NUDIX_BOX"/>
    <property type="match status" value="1"/>
</dbReference>
<accession>A0ABU0YP41</accession>
<dbReference type="Pfam" id="PF09296">
    <property type="entry name" value="NUDIX-like"/>
    <property type="match status" value="1"/>
</dbReference>
<evidence type="ECO:0000256" key="1">
    <source>
        <dbReference type="ARBA" id="ARBA00001946"/>
    </source>
</evidence>
<keyword evidence="5" id="KW-0460">Magnesium</keyword>
<name>A0ABU0YP41_9PROT</name>
<sequence>MARRVNFYATGEFNRAVERREDVAWIREKLADPASRLYPIWRLRNYVSDPEAPRPVVLDPDRRAALVEAASTVILLGIEAETTHFLVDISHLDEAAANELGHAVDLRAVGVLMPQREGALLAYARGLTYWHDRHKFCGACGSPTEAKAAGHQRQCINPDCGIVQFPRTDPAVIMRVTHGDKILMARQAVWAPGMHSVLAGFVEPGESLEDAVAREVHEEVGLRLTRIKYFSSQPWPFPSSLMLAFSAEATSEDFTVDEAELESARWMTRQELLNSPEDATFKLPRKDSISRRLIEDWLRLKF</sequence>
<dbReference type="PROSITE" id="PS51462">
    <property type="entry name" value="NUDIX"/>
    <property type="match status" value="1"/>
</dbReference>
<dbReference type="Proteomes" id="UP001230156">
    <property type="component" value="Unassembled WGS sequence"/>
</dbReference>
<dbReference type="PANTHER" id="PTHR42904:SF8">
    <property type="entry name" value="NAD(+) DIPHOSPHATASE"/>
    <property type="match status" value="1"/>
</dbReference>
<dbReference type="Pfam" id="PF00293">
    <property type="entry name" value="NUDIX"/>
    <property type="match status" value="1"/>
</dbReference>
<dbReference type="PANTHER" id="PTHR42904">
    <property type="entry name" value="NUDIX HYDROLASE, NUDC SUBFAMILY"/>
    <property type="match status" value="1"/>
</dbReference>
<gene>
    <name evidence="8" type="primary">nudC</name>
    <name evidence="8" type="ORF">Q8A70_17405</name>
</gene>
<keyword evidence="6" id="KW-0520">NAD</keyword>
<dbReference type="InterPro" id="IPR050241">
    <property type="entry name" value="NAD-cap_RNA_hydrolase_NudC"/>
</dbReference>
<dbReference type="GO" id="GO:0016787">
    <property type="term" value="F:hydrolase activity"/>
    <property type="evidence" value="ECO:0007669"/>
    <property type="project" value="UniProtKB-KW"/>
</dbReference>
<comment type="caution">
    <text evidence="8">The sequence shown here is derived from an EMBL/GenBank/DDBJ whole genome shotgun (WGS) entry which is preliminary data.</text>
</comment>